<evidence type="ECO:0000313" key="5">
    <source>
        <dbReference type="Proteomes" id="UP000199411"/>
    </source>
</evidence>
<dbReference type="AlphaFoldDB" id="A0A1G6HSK6"/>
<keyword evidence="1 2" id="KW-0238">DNA-binding</keyword>
<name>A0A1G6HSK6_9BACT</name>
<dbReference type="InterPro" id="IPR036271">
    <property type="entry name" value="Tet_transcr_reg_TetR-rel_C_sf"/>
</dbReference>
<dbReference type="PRINTS" id="PR00455">
    <property type="entry name" value="HTHTETR"/>
</dbReference>
<feature type="domain" description="HTH tetR-type" evidence="3">
    <location>
        <begin position="1"/>
        <end position="61"/>
    </location>
</feature>
<evidence type="ECO:0000256" key="2">
    <source>
        <dbReference type="PROSITE-ProRule" id="PRU00335"/>
    </source>
</evidence>
<dbReference type="SUPFAM" id="SSF48498">
    <property type="entry name" value="Tetracyclin repressor-like, C-terminal domain"/>
    <property type="match status" value="1"/>
</dbReference>
<dbReference type="InterPro" id="IPR050109">
    <property type="entry name" value="HTH-type_TetR-like_transc_reg"/>
</dbReference>
<dbReference type="Gene3D" id="1.10.357.10">
    <property type="entry name" value="Tetracycline Repressor, domain 2"/>
    <property type="match status" value="1"/>
</dbReference>
<protein>
    <submittedName>
        <fullName evidence="4">Transcriptional regulator, TetR family</fullName>
    </submittedName>
</protein>
<dbReference type="GO" id="GO:0003677">
    <property type="term" value="F:DNA binding"/>
    <property type="evidence" value="ECO:0007669"/>
    <property type="project" value="UniProtKB-UniRule"/>
</dbReference>
<dbReference type="PROSITE" id="PS50977">
    <property type="entry name" value="HTH_TETR_2"/>
    <property type="match status" value="1"/>
</dbReference>
<evidence type="ECO:0000313" key="4">
    <source>
        <dbReference type="EMBL" id="SDB97164.1"/>
    </source>
</evidence>
<dbReference type="InterPro" id="IPR001647">
    <property type="entry name" value="HTH_TetR"/>
</dbReference>
<evidence type="ECO:0000256" key="1">
    <source>
        <dbReference type="ARBA" id="ARBA00023125"/>
    </source>
</evidence>
<dbReference type="RefSeq" id="WP_159427452.1">
    <property type="nucleotide sequence ID" value="NZ_FMYU01000001.1"/>
</dbReference>
<dbReference type="PROSITE" id="PS01081">
    <property type="entry name" value="HTH_TETR_1"/>
    <property type="match status" value="1"/>
</dbReference>
<organism evidence="4 5">
    <name type="scientific">Desulfurella multipotens</name>
    <dbReference type="NCBI Taxonomy" id="79269"/>
    <lineage>
        <taxon>Bacteria</taxon>
        <taxon>Pseudomonadati</taxon>
        <taxon>Campylobacterota</taxon>
        <taxon>Desulfurellia</taxon>
        <taxon>Desulfurellales</taxon>
        <taxon>Desulfurellaceae</taxon>
        <taxon>Desulfurella</taxon>
    </lineage>
</organism>
<reference evidence="5" key="1">
    <citation type="submission" date="2016-10" db="EMBL/GenBank/DDBJ databases">
        <authorList>
            <person name="Varghese N."/>
            <person name="Submissions S."/>
        </authorList>
    </citation>
    <scope>NUCLEOTIDE SEQUENCE [LARGE SCALE GENOMIC DNA]</scope>
    <source>
        <strain evidence="5">DSM 8415</strain>
    </source>
</reference>
<dbReference type="Gene3D" id="1.10.10.60">
    <property type="entry name" value="Homeodomain-like"/>
    <property type="match status" value="1"/>
</dbReference>
<dbReference type="SUPFAM" id="SSF46689">
    <property type="entry name" value="Homeodomain-like"/>
    <property type="match status" value="1"/>
</dbReference>
<keyword evidence="5" id="KW-1185">Reference proteome</keyword>
<dbReference type="InterPro" id="IPR023772">
    <property type="entry name" value="DNA-bd_HTH_TetR-type_CS"/>
</dbReference>
<gene>
    <name evidence="4" type="ORF">SAMN05660835_00098</name>
</gene>
<evidence type="ECO:0000259" key="3">
    <source>
        <dbReference type="PROSITE" id="PS50977"/>
    </source>
</evidence>
<dbReference type="PANTHER" id="PTHR30328">
    <property type="entry name" value="TRANSCRIPTIONAL REPRESSOR"/>
    <property type="match status" value="1"/>
</dbReference>
<sequence>MSTKEKILEKASELFAQYGYQETSIRKIAKEAKANSAMISYYFGSKKALYESVLSTNMDEFLESVSRIKAKDEKEFLKKFIKIHIGVLKKRGKYISYLMLKESATNFEQVKSLKDKYFDPLANIITRVFKTGIEKKIFKPYNEQIMLQLLIGINVMLALKNPQNSIEELSNIAFDVFMRGICA</sequence>
<dbReference type="PANTHER" id="PTHR30328:SF54">
    <property type="entry name" value="HTH-TYPE TRANSCRIPTIONAL REPRESSOR SCO4008"/>
    <property type="match status" value="1"/>
</dbReference>
<proteinExistence type="predicted"/>
<dbReference type="EMBL" id="FMYU01000001">
    <property type="protein sequence ID" value="SDB97164.1"/>
    <property type="molecule type" value="Genomic_DNA"/>
</dbReference>
<dbReference type="Pfam" id="PF00440">
    <property type="entry name" value="TetR_N"/>
    <property type="match status" value="1"/>
</dbReference>
<accession>A0A1G6HSK6</accession>
<feature type="DNA-binding region" description="H-T-H motif" evidence="2">
    <location>
        <begin position="24"/>
        <end position="43"/>
    </location>
</feature>
<dbReference type="OrthoDB" id="9790413at2"/>
<dbReference type="InterPro" id="IPR009057">
    <property type="entry name" value="Homeodomain-like_sf"/>
</dbReference>
<dbReference type="Proteomes" id="UP000199411">
    <property type="component" value="Unassembled WGS sequence"/>
</dbReference>